<evidence type="ECO:0000313" key="6">
    <source>
        <dbReference type="Proteomes" id="UP000199107"/>
    </source>
</evidence>
<proteinExistence type="predicted"/>
<dbReference type="Pfam" id="PF02784">
    <property type="entry name" value="Orn_Arg_deC_N"/>
    <property type="match status" value="1"/>
</dbReference>
<dbReference type="GO" id="GO:0008836">
    <property type="term" value="F:diaminopimelate decarboxylase activity"/>
    <property type="evidence" value="ECO:0007669"/>
    <property type="project" value="TreeGrafter"/>
</dbReference>
<comment type="cofactor">
    <cofactor evidence="1 3">
        <name>pyridoxal 5'-phosphate</name>
        <dbReference type="ChEBI" id="CHEBI:597326"/>
    </cofactor>
</comment>
<dbReference type="Gene3D" id="3.20.20.10">
    <property type="entry name" value="Alanine racemase"/>
    <property type="match status" value="1"/>
</dbReference>
<sequence length="409" mass="44976">MTLTYEFLCDVARTKGGAFYIFDENRFTANYLAFRDGLRRHYPNAEVAYAFKANYMPAIGEVLARLDGMGEVVSGFEYEIASGYLLPERLIFNGPVKRHEDIVHALRSGSQVNLDSLGEVRQLVNLPWGVDPIDIGLRISAIKSDGQQSRFGLVVEEGELEHALALIDSLGKVNVASLHCHLATRDKAPQDFVARLEYLWAITKRLNGRHRLRSINIGGGFFGEIPETLQQQFACPIPSIGTYTETIGKAFSAMHPERKITLIIEPGVSVVANTMCLAVRVVDVRERNGGRQALLDTSINSINPTHSPLKAPLSVVSARGDAGSRSQVHTLVGNTCMEHDVIDSRLHADLQAGDFILFENRGAYSINYTPDFIHPAPAIVDRHGKVLKIADSVTTSLSAYTDRPAHGGR</sequence>
<protein>
    <submittedName>
        <fullName evidence="5">Diaminopimelate decarboxylase</fullName>
    </submittedName>
</protein>
<dbReference type="PANTHER" id="PTHR43727">
    <property type="entry name" value="DIAMINOPIMELATE DECARBOXYLASE"/>
    <property type="match status" value="1"/>
</dbReference>
<evidence type="ECO:0000313" key="5">
    <source>
        <dbReference type="EMBL" id="SDK78883.1"/>
    </source>
</evidence>
<dbReference type="InterPro" id="IPR022644">
    <property type="entry name" value="De-COase2_N"/>
</dbReference>
<keyword evidence="6" id="KW-1185">Reference proteome</keyword>
<reference evidence="6" key="1">
    <citation type="submission" date="2016-10" db="EMBL/GenBank/DDBJ databases">
        <authorList>
            <person name="Varghese N."/>
            <person name="Submissions S."/>
        </authorList>
    </citation>
    <scope>NUCLEOTIDE SEQUENCE [LARGE SCALE GENOMIC DNA]</scope>
    <source>
        <strain evidence="6">AAP</strain>
    </source>
</reference>
<evidence type="ECO:0000259" key="4">
    <source>
        <dbReference type="Pfam" id="PF02784"/>
    </source>
</evidence>
<dbReference type="InterPro" id="IPR009006">
    <property type="entry name" value="Ala_racemase/Decarboxylase_C"/>
</dbReference>
<keyword evidence="2 3" id="KW-0663">Pyridoxal phosphate</keyword>
<feature type="domain" description="Orn/DAP/Arg decarboxylase 2 N-terminal" evidence="4">
    <location>
        <begin position="39"/>
        <end position="272"/>
    </location>
</feature>
<dbReference type="AlphaFoldDB" id="A0A1G9ES43"/>
<feature type="active site" description="Proton donor" evidence="3">
    <location>
        <position position="336"/>
    </location>
</feature>
<evidence type="ECO:0000256" key="3">
    <source>
        <dbReference type="PIRSR" id="PIRSR600183-50"/>
    </source>
</evidence>
<dbReference type="STRING" id="48727.SAMN05192555_101207"/>
<feature type="modified residue" description="N6-(pyridoxal phosphate)lysine" evidence="3">
    <location>
        <position position="52"/>
    </location>
</feature>
<dbReference type="InterPro" id="IPR000183">
    <property type="entry name" value="Orn/DAP/Arg_de-COase"/>
</dbReference>
<dbReference type="Proteomes" id="UP000199107">
    <property type="component" value="Unassembled WGS sequence"/>
</dbReference>
<dbReference type="SUPFAM" id="SSF50621">
    <property type="entry name" value="Alanine racemase C-terminal domain-like"/>
    <property type="match status" value="1"/>
</dbReference>
<accession>A0A1G9ES43</accession>
<dbReference type="EMBL" id="FNGH01000001">
    <property type="protein sequence ID" value="SDK78883.1"/>
    <property type="molecule type" value="Genomic_DNA"/>
</dbReference>
<organism evidence="5 6">
    <name type="scientific">Franzmannia pantelleriensis</name>
    <dbReference type="NCBI Taxonomy" id="48727"/>
    <lineage>
        <taxon>Bacteria</taxon>
        <taxon>Pseudomonadati</taxon>
        <taxon>Pseudomonadota</taxon>
        <taxon>Gammaproteobacteria</taxon>
        <taxon>Oceanospirillales</taxon>
        <taxon>Halomonadaceae</taxon>
        <taxon>Franzmannia</taxon>
    </lineage>
</organism>
<dbReference type="SUPFAM" id="SSF51419">
    <property type="entry name" value="PLP-binding barrel"/>
    <property type="match status" value="1"/>
</dbReference>
<evidence type="ECO:0000256" key="2">
    <source>
        <dbReference type="ARBA" id="ARBA00022898"/>
    </source>
</evidence>
<dbReference type="Gene3D" id="2.40.37.10">
    <property type="entry name" value="Lyase, Ornithine Decarboxylase, Chain A, domain 1"/>
    <property type="match status" value="1"/>
</dbReference>
<evidence type="ECO:0000256" key="1">
    <source>
        <dbReference type="ARBA" id="ARBA00001933"/>
    </source>
</evidence>
<dbReference type="GO" id="GO:0009089">
    <property type="term" value="P:lysine biosynthetic process via diaminopimelate"/>
    <property type="evidence" value="ECO:0007669"/>
    <property type="project" value="TreeGrafter"/>
</dbReference>
<dbReference type="InterPro" id="IPR029066">
    <property type="entry name" value="PLP-binding_barrel"/>
</dbReference>
<gene>
    <name evidence="5" type="ORF">SAMN05192555_101207</name>
</gene>
<dbReference type="PRINTS" id="PR01179">
    <property type="entry name" value="ODADCRBXLASE"/>
</dbReference>
<dbReference type="PANTHER" id="PTHR43727:SF2">
    <property type="entry name" value="GROUP IV DECARBOXYLASE"/>
    <property type="match status" value="1"/>
</dbReference>
<name>A0A1G9ES43_9GAMM</name>